<dbReference type="PANTHER" id="PTHR43442:SF3">
    <property type="entry name" value="GLUCONOKINASE-RELATED"/>
    <property type="match status" value="1"/>
</dbReference>
<evidence type="ECO:0000313" key="11">
    <source>
        <dbReference type="EMBL" id="PQA89778.1"/>
    </source>
</evidence>
<dbReference type="Pfam" id="PF13671">
    <property type="entry name" value="AAA_33"/>
    <property type="match status" value="1"/>
</dbReference>
<reference evidence="11 12" key="1">
    <citation type="submission" date="2017-12" db="EMBL/GenBank/DDBJ databases">
        <authorList>
            <person name="Hurst M.R.H."/>
        </authorList>
    </citation>
    <scope>NUCLEOTIDE SEQUENCE [LARGE SCALE GENOMIC DNA]</scope>
    <source>
        <strain evidence="11 12">SY-3-19</strain>
    </source>
</reference>
<dbReference type="GO" id="GO:0046316">
    <property type="term" value="F:gluconokinase activity"/>
    <property type="evidence" value="ECO:0007669"/>
    <property type="project" value="UniProtKB-EC"/>
</dbReference>
<protein>
    <recommendedName>
        <fullName evidence="3 9">Gluconokinase</fullName>
        <ecNumber evidence="3 9">2.7.1.12</ecNumber>
    </recommendedName>
</protein>
<evidence type="ECO:0000256" key="3">
    <source>
        <dbReference type="ARBA" id="ARBA00012054"/>
    </source>
</evidence>
<evidence type="ECO:0000256" key="8">
    <source>
        <dbReference type="ARBA" id="ARBA00048090"/>
    </source>
</evidence>
<keyword evidence="5 9" id="KW-0547">Nucleotide-binding</keyword>
<proteinExistence type="inferred from homology"/>
<dbReference type="SMART" id="SM00382">
    <property type="entry name" value="AAA"/>
    <property type="match status" value="1"/>
</dbReference>
<evidence type="ECO:0000256" key="7">
    <source>
        <dbReference type="ARBA" id="ARBA00022840"/>
    </source>
</evidence>
<dbReference type="GO" id="GO:0005524">
    <property type="term" value="F:ATP binding"/>
    <property type="evidence" value="ECO:0007669"/>
    <property type="project" value="UniProtKB-KW"/>
</dbReference>
<dbReference type="InterPro" id="IPR006001">
    <property type="entry name" value="Therm_gnt_kin"/>
</dbReference>
<evidence type="ECO:0000256" key="1">
    <source>
        <dbReference type="ARBA" id="ARBA00004761"/>
    </source>
</evidence>
<evidence type="ECO:0000259" key="10">
    <source>
        <dbReference type="SMART" id="SM00382"/>
    </source>
</evidence>
<name>A0A2S7KBE6_9PROT</name>
<gene>
    <name evidence="11" type="ORF">CW354_01590</name>
</gene>
<evidence type="ECO:0000256" key="5">
    <source>
        <dbReference type="ARBA" id="ARBA00022741"/>
    </source>
</evidence>
<evidence type="ECO:0000256" key="6">
    <source>
        <dbReference type="ARBA" id="ARBA00022777"/>
    </source>
</evidence>
<comment type="catalytic activity">
    <reaction evidence="8 9">
        <text>D-gluconate + ATP = 6-phospho-D-gluconate + ADP + H(+)</text>
        <dbReference type="Rhea" id="RHEA:19433"/>
        <dbReference type="ChEBI" id="CHEBI:15378"/>
        <dbReference type="ChEBI" id="CHEBI:18391"/>
        <dbReference type="ChEBI" id="CHEBI:30616"/>
        <dbReference type="ChEBI" id="CHEBI:58759"/>
        <dbReference type="ChEBI" id="CHEBI:456216"/>
        <dbReference type="EC" id="2.7.1.12"/>
    </reaction>
</comment>
<dbReference type="AlphaFoldDB" id="A0A2S7KBE6"/>
<comment type="similarity">
    <text evidence="2 9">Belongs to the gluconokinase GntK/GntV family.</text>
</comment>
<dbReference type="SUPFAM" id="SSF52540">
    <property type="entry name" value="P-loop containing nucleoside triphosphate hydrolases"/>
    <property type="match status" value="1"/>
</dbReference>
<comment type="caution">
    <text evidence="11">The sequence shown here is derived from an EMBL/GenBank/DDBJ whole genome shotgun (WGS) entry which is preliminary data.</text>
</comment>
<organism evidence="11 12">
    <name type="scientific">Hyphococcus luteus</name>
    <dbReference type="NCBI Taxonomy" id="2058213"/>
    <lineage>
        <taxon>Bacteria</taxon>
        <taxon>Pseudomonadati</taxon>
        <taxon>Pseudomonadota</taxon>
        <taxon>Alphaproteobacteria</taxon>
        <taxon>Parvularculales</taxon>
        <taxon>Parvularculaceae</taxon>
        <taxon>Hyphococcus</taxon>
    </lineage>
</organism>
<feature type="domain" description="AAA+ ATPase" evidence="10">
    <location>
        <begin position="51"/>
        <end position="216"/>
    </location>
</feature>
<evidence type="ECO:0000256" key="9">
    <source>
        <dbReference type="RuleBase" id="RU363066"/>
    </source>
</evidence>
<dbReference type="CDD" id="cd02021">
    <property type="entry name" value="GntK"/>
    <property type="match status" value="1"/>
</dbReference>
<dbReference type="InterPro" id="IPR003593">
    <property type="entry name" value="AAA+_ATPase"/>
</dbReference>
<keyword evidence="12" id="KW-1185">Reference proteome</keyword>
<dbReference type="NCBIfam" id="TIGR01313">
    <property type="entry name" value="therm_gnt_kin"/>
    <property type="match status" value="1"/>
</dbReference>
<dbReference type="Gene3D" id="3.40.50.300">
    <property type="entry name" value="P-loop containing nucleotide triphosphate hydrolases"/>
    <property type="match status" value="1"/>
</dbReference>
<keyword evidence="6 9" id="KW-0418">Kinase</keyword>
<dbReference type="Proteomes" id="UP000239504">
    <property type="component" value="Unassembled WGS sequence"/>
</dbReference>
<dbReference type="GO" id="GO:0005975">
    <property type="term" value="P:carbohydrate metabolic process"/>
    <property type="evidence" value="ECO:0007669"/>
    <property type="project" value="InterPro"/>
</dbReference>
<dbReference type="EMBL" id="PJCH01000001">
    <property type="protein sequence ID" value="PQA89778.1"/>
    <property type="molecule type" value="Genomic_DNA"/>
</dbReference>
<sequence>MRPTNNPDRQSSGNSAAGSKIASLFICSCIRQPVPRSISSRRYFKGPMKTASHVFIVMGVAGAGKTTLAAGLAARFGGAYLEGDDFHPAANVEKMTRGEPLTEKDRAPWIDALADAVNKASGNLVFASCSALTPGVRRRLRESISCKTDFLFLDAPEEMIARRLERRPGHFMKAGMLRSQFRTLLRPQNAIVIDANLDQEDVIAAAAREVEARLGPQ</sequence>
<evidence type="ECO:0000313" key="12">
    <source>
        <dbReference type="Proteomes" id="UP000239504"/>
    </source>
</evidence>
<dbReference type="EC" id="2.7.1.12" evidence="3 9"/>
<evidence type="ECO:0000256" key="2">
    <source>
        <dbReference type="ARBA" id="ARBA00008420"/>
    </source>
</evidence>
<comment type="pathway">
    <text evidence="1">Carbohydrate acid metabolism.</text>
</comment>
<dbReference type="PANTHER" id="PTHR43442">
    <property type="entry name" value="GLUCONOKINASE-RELATED"/>
    <property type="match status" value="1"/>
</dbReference>
<keyword evidence="4 9" id="KW-0808">Transferase</keyword>
<dbReference type="GO" id="GO:0005737">
    <property type="term" value="C:cytoplasm"/>
    <property type="evidence" value="ECO:0007669"/>
    <property type="project" value="TreeGrafter"/>
</dbReference>
<dbReference type="InterPro" id="IPR027417">
    <property type="entry name" value="P-loop_NTPase"/>
</dbReference>
<evidence type="ECO:0000256" key="4">
    <source>
        <dbReference type="ARBA" id="ARBA00022679"/>
    </source>
</evidence>
<accession>A0A2S7KBE6</accession>
<keyword evidence="7 9" id="KW-0067">ATP-binding</keyword>
<dbReference type="OrthoDB" id="9795716at2"/>